<dbReference type="OrthoDB" id="10257263at2759"/>
<protein>
    <submittedName>
        <fullName evidence="3">Lantibiotic synthetase component C-like protein</fullName>
    </submittedName>
</protein>
<dbReference type="PANTHER" id="PTHR12736:SF7">
    <property type="entry name" value="LANC-LIKE PROTEIN 3"/>
    <property type="match status" value="1"/>
</dbReference>
<name>F4QBF0_CACFS</name>
<evidence type="ECO:0000313" key="3">
    <source>
        <dbReference type="EMBL" id="EGG14922.1"/>
    </source>
</evidence>
<evidence type="ECO:0000313" key="4">
    <source>
        <dbReference type="Proteomes" id="UP000007797"/>
    </source>
</evidence>
<organism evidence="3 4">
    <name type="scientific">Cavenderia fasciculata</name>
    <name type="common">Slime mold</name>
    <name type="synonym">Dictyostelium fasciculatum</name>
    <dbReference type="NCBI Taxonomy" id="261658"/>
    <lineage>
        <taxon>Eukaryota</taxon>
        <taxon>Amoebozoa</taxon>
        <taxon>Evosea</taxon>
        <taxon>Eumycetozoa</taxon>
        <taxon>Dictyostelia</taxon>
        <taxon>Acytosteliales</taxon>
        <taxon>Cavenderiaceae</taxon>
        <taxon>Cavenderia</taxon>
    </lineage>
</organism>
<dbReference type="GO" id="GO:0005886">
    <property type="term" value="C:plasma membrane"/>
    <property type="evidence" value="ECO:0007669"/>
    <property type="project" value="TreeGrafter"/>
</dbReference>
<proteinExistence type="inferred from homology"/>
<gene>
    <name evidence="3" type="ORF">DFA_10796</name>
</gene>
<evidence type="ECO:0000256" key="2">
    <source>
        <dbReference type="PIRSR" id="PIRSR607822-1"/>
    </source>
</evidence>
<evidence type="ECO:0000256" key="1">
    <source>
        <dbReference type="ARBA" id="ARBA00007179"/>
    </source>
</evidence>
<dbReference type="GO" id="GO:0031179">
    <property type="term" value="P:peptide modification"/>
    <property type="evidence" value="ECO:0007669"/>
    <property type="project" value="InterPro"/>
</dbReference>
<keyword evidence="2" id="KW-0479">Metal-binding</keyword>
<dbReference type="PRINTS" id="PR01951">
    <property type="entry name" value="LANCEUKARYTE"/>
</dbReference>
<dbReference type="GeneID" id="14866824"/>
<dbReference type="CDD" id="cd04794">
    <property type="entry name" value="euk_LANCL"/>
    <property type="match status" value="1"/>
</dbReference>
<dbReference type="GO" id="GO:0005975">
    <property type="term" value="P:carbohydrate metabolic process"/>
    <property type="evidence" value="ECO:0007669"/>
    <property type="project" value="InterPro"/>
</dbReference>
<dbReference type="InterPro" id="IPR012341">
    <property type="entry name" value="6hp_glycosidase-like_sf"/>
</dbReference>
<feature type="binding site" evidence="2">
    <location>
        <position position="370"/>
    </location>
    <ligand>
        <name>Zn(2+)</name>
        <dbReference type="ChEBI" id="CHEBI:29105"/>
    </ligand>
</feature>
<dbReference type="SUPFAM" id="SSF158745">
    <property type="entry name" value="LanC-like"/>
    <property type="match status" value="1"/>
</dbReference>
<dbReference type="Gene3D" id="1.50.10.10">
    <property type="match status" value="1"/>
</dbReference>
<comment type="similarity">
    <text evidence="1">Belongs to the LanC-like protein family.</text>
</comment>
<dbReference type="InterPro" id="IPR007822">
    <property type="entry name" value="LANC-like"/>
</dbReference>
<feature type="binding site" evidence="2">
    <location>
        <position position="324"/>
    </location>
    <ligand>
        <name>Zn(2+)</name>
        <dbReference type="ChEBI" id="CHEBI:29105"/>
    </ligand>
</feature>
<dbReference type="Pfam" id="PF05147">
    <property type="entry name" value="LANC_like"/>
    <property type="match status" value="1"/>
</dbReference>
<dbReference type="EMBL" id="GL883027">
    <property type="protein sequence ID" value="EGG14922.1"/>
    <property type="molecule type" value="Genomic_DNA"/>
</dbReference>
<dbReference type="AlphaFoldDB" id="F4QBF0"/>
<keyword evidence="4" id="KW-1185">Reference proteome</keyword>
<dbReference type="PRINTS" id="PR01950">
    <property type="entry name" value="LANCSUPER"/>
</dbReference>
<dbReference type="InterPro" id="IPR020464">
    <property type="entry name" value="LanC-like_prot_euk"/>
</dbReference>
<accession>F4QBF0</accession>
<feature type="binding site" evidence="2">
    <location>
        <position position="371"/>
    </location>
    <ligand>
        <name>Zn(2+)</name>
        <dbReference type="ChEBI" id="CHEBI:29105"/>
    </ligand>
</feature>
<dbReference type="GO" id="GO:0046872">
    <property type="term" value="F:metal ion binding"/>
    <property type="evidence" value="ECO:0007669"/>
    <property type="project" value="UniProtKB-KW"/>
</dbReference>
<dbReference type="KEGG" id="dfa:DFA_10796"/>
<reference evidence="4" key="1">
    <citation type="journal article" date="2011" name="Genome Res.">
        <title>Phylogeny-wide analysis of social amoeba genomes highlights ancient origins for complex intercellular communication.</title>
        <authorList>
            <person name="Heidel A.J."/>
            <person name="Lawal H.M."/>
            <person name="Felder M."/>
            <person name="Schilde C."/>
            <person name="Helps N.R."/>
            <person name="Tunggal B."/>
            <person name="Rivero F."/>
            <person name="John U."/>
            <person name="Schleicher M."/>
            <person name="Eichinger L."/>
            <person name="Platzer M."/>
            <person name="Noegel A.A."/>
            <person name="Schaap P."/>
            <person name="Gloeckner G."/>
        </authorList>
    </citation>
    <scope>NUCLEOTIDE SEQUENCE [LARGE SCALE GENOMIC DNA]</scope>
    <source>
        <strain evidence="4">SH3</strain>
    </source>
</reference>
<dbReference type="PANTHER" id="PTHR12736">
    <property type="entry name" value="LANC-LIKE PROTEIN"/>
    <property type="match status" value="1"/>
</dbReference>
<dbReference type="RefSeq" id="XP_004351438.1">
    <property type="nucleotide sequence ID" value="XM_004351386.1"/>
</dbReference>
<sequence>MMQGRYIDNPLLDKVVVVDHHQITFQSLQLLAETQFIESFQSIDKQLLVNQPNINILTLFFIFSKRDDNSIYTGAPGLCLFYLIQYLVPTSCKYPQTDSLIQSLNRCKELYNHLNNNKKKTSSNSEKKKRITFLEGENGLLTIGIILGSIDLINDNNNNIDLKNQWIKLLNEIIIDNYNSLFESYPFELLYGKCGYIQNLLFIRKYCFDTLVSTNQLLRLDKCIYDLVDHIVEQGRLYSKQNSISSPLMYEWHHSQYLGGVHGLAGILYILMNCLELIDDESDKKLNISNDIKGSLDYLMSTRLESGNFPTRPDNTNDRLVQFCHGAPGVIPTLLKAHSFFKDSKYLECAKISSDVIWKYGLLTKGTGLCHGISGNAYSFLLIYKESKDEKDISYLWKTIEFIKLATSQSILKQQSQPDNPYSLFEGLTGLAWLLNDLINLFKYKQSYLNQIHFPTLL</sequence>
<dbReference type="Proteomes" id="UP000007797">
    <property type="component" value="Unassembled WGS sequence"/>
</dbReference>
<keyword evidence="2" id="KW-0862">Zinc</keyword>
<dbReference type="SMART" id="SM01260">
    <property type="entry name" value="LANC_like"/>
    <property type="match status" value="1"/>
</dbReference>